<sequence>MAVSIIEKYVVMRMRAHTKKHQSALASAPNSDTPEGQQAYWDSFNADRRRSEMWFESAKKKIEGDPNMNYRDRATEIVKLADRRVYPAWSGIGYGLDCGKPKPECQHSECGFLRTHVGNAAASEKAFAGNQAQVSAELLKLEGPDWHTTRMGQPADIPMTLWDRTLLAALTDPQDGSVPVPAL</sequence>
<proteinExistence type="predicted"/>
<gene>
    <name evidence="1" type="ORF">LCGC14_2920010</name>
</gene>
<protein>
    <submittedName>
        <fullName evidence="1">Uncharacterized protein</fullName>
    </submittedName>
</protein>
<reference evidence="1" key="1">
    <citation type="journal article" date="2015" name="Nature">
        <title>Complex archaea that bridge the gap between prokaryotes and eukaryotes.</title>
        <authorList>
            <person name="Spang A."/>
            <person name="Saw J.H."/>
            <person name="Jorgensen S.L."/>
            <person name="Zaremba-Niedzwiedzka K."/>
            <person name="Martijn J."/>
            <person name="Lind A.E."/>
            <person name="van Eijk R."/>
            <person name="Schleper C."/>
            <person name="Guy L."/>
            <person name="Ettema T.J."/>
        </authorList>
    </citation>
    <scope>NUCLEOTIDE SEQUENCE</scope>
</reference>
<name>A0A0F9AF31_9ZZZZ</name>
<comment type="caution">
    <text evidence="1">The sequence shown here is derived from an EMBL/GenBank/DDBJ whole genome shotgun (WGS) entry which is preliminary data.</text>
</comment>
<accession>A0A0F9AF31</accession>
<dbReference type="AlphaFoldDB" id="A0A0F9AF31"/>
<evidence type="ECO:0000313" key="1">
    <source>
        <dbReference type="EMBL" id="KKK70831.1"/>
    </source>
</evidence>
<dbReference type="EMBL" id="LAZR01058002">
    <property type="protein sequence ID" value="KKK70831.1"/>
    <property type="molecule type" value="Genomic_DNA"/>
</dbReference>
<feature type="non-terminal residue" evidence="1">
    <location>
        <position position="183"/>
    </location>
</feature>
<organism evidence="1">
    <name type="scientific">marine sediment metagenome</name>
    <dbReference type="NCBI Taxonomy" id="412755"/>
    <lineage>
        <taxon>unclassified sequences</taxon>
        <taxon>metagenomes</taxon>
        <taxon>ecological metagenomes</taxon>
    </lineage>
</organism>